<keyword evidence="2 5" id="KW-0808">Transferase</keyword>
<comment type="similarity">
    <text evidence="1">Belongs to the carbohydrate kinase PfkB family.</text>
</comment>
<dbReference type="InterPro" id="IPR002173">
    <property type="entry name" value="Carboh/pur_kinase_PfkB_CS"/>
</dbReference>
<dbReference type="eggNOG" id="COG0524">
    <property type="taxonomic scope" value="Bacteria"/>
</dbReference>
<dbReference type="KEGG" id="fsy:FsymDg_0069"/>
<dbReference type="Pfam" id="PF00294">
    <property type="entry name" value="PfkB"/>
    <property type="match status" value="1"/>
</dbReference>
<evidence type="ECO:0000313" key="6">
    <source>
        <dbReference type="Proteomes" id="UP000001549"/>
    </source>
</evidence>
<dbReference type="HOGENOM" id="CLU_027634_2_2_11"/>
<protein>
    <submittedName>
        <fullName evidence="5">Ribokinase</fullName>
        <ecNumber evidence="5">2.7.1.15</ecNumber>
    </submittedName>
</protein>
<name>F8B0V0_9ACTN</name>
<keyword evidence="6" id="KW-1185">Reference proteome</keyword>
<evidence type="ECO:0000256" key="3">
    <source>
        <dbReference type="ARBA" id="ARBA00022777"/>
    </source>
</evidence>
<evidence type="ECO:0000259" key="4">
    <source>
        <dbReference type="Pfam" id="PF00294"/>
    </source>
</evidence>
<dbReference type="PRINTS" id="PR00990">
    <property type="entry name" value="RIBOKINASE"/>
</dbReference>
<dbReference type="InterPro" id="IPR002139">
    <property type="entry name" value="Ribo/fructo_kinase"/>
</dbReference>
<dbReference type="InterPro" id="IPR011611">
    <property type="entry name" value="PfkB_dom"/>
</dbReference>
<accession>F8B0V0</accession>
<dbReference type="PROSITE" id="PS00583">
    <property type="entry name" value="PFKB_KINASES_1"/>
    <property type="match status" value="1"/>
</dbReference>
<dbReference type="PANTHER" id="PTHR10584">
    <property type="entry name" value="SUGAR KINASE"/>
    <property type="match status" value="1"/>
</dbReference>
<evidence type="ECO:0000256" key="2">
    <source>
        <dbReference type="ARBA" id="ARBA00022679"/>
    </source>
</evidence>
<dbReference type="EMBL" id="CP002801">
    <property type="protein sequence ID" value="AEH07655.1"/>
    <property type="molecule type" value="Genomic_DNA"/>
</dbReference>
<feature type="domain" description="Carbohydrate kinase PfkB" evidence="4">
    <location>
        <begin position="24"/>
        <end position="309"/>
    </location>
</feature>
<evidence type="ECO:0000256" key="1">
    <source>
        <dbReference type="ARBA" id="ARBA00010688"/>
    </source>
</evidence>
<dbReference type="SUPFAM" id="SSF53613">
    <property type="entry name" value="Ribokinase-like"/>
    <property type="match status" value="1"/>
</dbReference>
<reference evidence="5 6" key="1">
    <citation type="submission" date="2011-05" db="EMBL/GenBank/DDBJ databases">
        <title>Complete sequence of chromosome of Frankia symbiont of Datisca glomerata.</title>
        <authorList>
            <consortium name="US DOE Joint Genome Institute"/>
            <person name="Lucas S."/>
            <person name="Han J."/>
            <person name="Lapidus A."/>
            <person name="Cheng J.-F."/>
            <person name="Goodwin L."/>
            <person name="Pitluck S."/>
            <person name="Peters L."/>
            <person name="Mikhailova N."/>
            <person name="Chertkov O."/>
            <person name="Teshima H."/>
            <person name="Han C."/>
            <person name="Tapia R."/>
            <person name="Land M."/>
            <person name="Hauser L."/>
            <person name="Kyrpides N."/>
            <person name="Ivanova N."/>
            <person name="Pagani I."/>
            <person name="Berry A."/>
            <person name="Pawlowski K."/>
            <person name="Persson T."/>
            <person name="Vanden Heuvel B."/>
            <person name="Benson D."/>
            <person name="Woyke T."/>
        </authorList>
    </citation>
    <scope>NUCLEOTIDE SEQUENCE [LARGE SCALE GENOMIC DNA]</scope>
    <source>
        <strain evidence="6">4085684</strain>
    </source>
</reference>
<dbReference type="STRING" id="656024.FsymDg_0069"/>
<dbReference type="InterPro" id="IPR029056">
    <property type="entry name" value="Ribokinase-like"/>
</dbReference>
<sequence>MTGTHPARPISELRFLVAGAYVLDCLISTPRLPAWGDDLRADAMRTVPGGKALNQAVTLAHLGAQVAAVGCVGTDVVGEAIRSALRAEGIDVSTMAAIPEAPTPVCVVYTRADGENAMVWRVPDALNVTAGHLITAVKTSGPGDALLVTFESPDQAAGIITAASDQGIRVILNPAPLPSDPAVIKAIPWEHVDMLVPNEAEARALLTGHSAAHGPAEHLADAVADALGVRTVCATLAEHGCVLRIDGSTNAYPAPPADVIDVTGASDAFTAVLCAHLIAGTSPADAVHQAQAAAALTISRPGAYEALPTATELHQQAMGLPNCSI</sequence>
<dbReference type="Gene3D" id="3.40.1190.20">
    <property type="match status" value="1"/>
</dbReference>
<dbReference type="PANTHER" id="PTHR10584:SF166">
    <property type="entry name" value="RIBOKINASE"/>
    <property type="match status" value="1"/>
</dbReference>
<keyword evidence="3 5" id="KW-0418">Kinase</keyword>
<dbReference type="AlphaFoldDB" id="F8B0V0"/>
<organism evidence="5 6">
    <name type="scientific">Candidatus Protofrankia datiscae</name>
    <dbReference type="NCBI Taxonomy" id="2716812"/>
    <lineage>
        <taxon>Bacteria</taxon>
        <taxon>Bacillati</taxon>
        <taxon>Actinomycetota</taxon>
        <taxon>Actinomycetes</taxon>
        <taxon>Frankiales</taxon>
        <taxon>Frankiaceae</taxon>
        <taxon>Protofrankia</taxon>
    </lineage>
</organism>
<dbReference type="RefSeq" id="WP_013871652.1">
    <property type="nucleotide sequence ID" value="NC_015656.1"/>
</dbReference>
<dbReference type="EC" id="2.7.1.15" evidence="5"/>
<evidence type="ECO:0000313" key="5">
    <source>
        <dbReference type="EMBL" id="AEH07655.1"/>
    </source>
</evidence>
<proteinExistence type="inferred from homology"/>
<dbReference type="Proteomes" id="UP000001549">
    <property type="component" value="Chromosome"/>
</dbReference>
<gene>
    <name evidence="5" type="ordered locus">FsymDg_0069</name>
</gene>
<dbReference type="GO" id="GO:0004747">
    <property type="term" value="F:ribokinase activity"/>
    <property type="evidence" value="ECO:0007669"/>
    <property type="project" value="UniProtKB-EC"/>
</dbReference>